<proteinExistence type="predicted"/>
<reference evidence="2" key="1">
    <citation type="submission" date="2021-05" db="EMBL/GenBank/DDBJ databases">
        <title>Comparative genomics of three Colletotrichum scovillei strains and genetic complementation revealed genes involved fungal growth and virulence on chili pepper.</title>
        <authorList>
            <person name="Hsieh D.-K."/>
            <person name="Chuang S.-C."/>
            <person name="Chen C.-Y."/>
            <person name="Chao Y.-T."/>
            <person name="Lu M.-Y.J."/>
            <person name="Lee M.-H."/>
            <person name="Shih M.-C."/>
        </authorList>
    </citation>
    <scope>NUCLEOTIDE SEQUENCE</scope>
    <source>
        <strain evidence="2">Coll-153</strain>
    </source>
</reference>
<organism evidence="2 3">
    <name type="scientific">Colletotrichum scovillei</name>
    <dbReference type="NCBI Taxonomy" id="1209932"/>
    <lineage>
        <taxon>Eukaryota</taxon>
        <taxon>Fungi</taxon>
        <taxon>Dikarya</taxon>
        <taxon>Ascomycota</taxon>
        <taxon>Pezizomycotina</taxon>
        <taxon>Sordariomycetes</taxon>
        <taxon>Hypocreomycetidae</taxon>
        <taxon>Glomerellales</taxon>
        <taxon>Glomerellaceae</taxon>
        <taxon>Colletotrichum</taxon>
        <taxon>Colletotrichum acutatum species complex</taxon>
    </lineage>
</organism>
<evidence type="ECO:0000313" key="3">
    <source>
        <dbReference type="Proteomes" id="UP000699042"/>
    </source>
</evidence>
<evidence type="ECO:0000313" key="2">
    <source>
        <dbReference type="EMBL" id="KAG7051669.1"/>
    </source>
</evidence>
<accession>A0A9P7RA26</accession>
<evidence type="ECO:0000256" key="1">
    <source>
        <dbReference type="SAM" id="MobiDB-lite"/>
    </source>
</evidence>
<sequence>MQVMRLQDRYKINNSRHGCCLSKPARTTVAPHHHDGSIHAQCPQDTGMASYGGPLPGVGD</sequence>
<dbReference type="EMBL" id="JAESDN010000004">
    <property type="protein sequence ID" value="KAG7051669.1"/>
    <property type="molecule type" value="Genomic_DNA"/>
</dbReference>
<protein>
    <submittedName>
        <fullName evidence="2">Uncharacterized protein</fullName>
    </submittedName>
</protein>
<dbReference type="AlphaFoldDB" id="A0A9P7RA26"/>
<gene>
    <name evidence="2" type="ORF">JMJ77_002286</name>
</gene>
<feature type="region of interest" description="Disordered" evidence="1">
    <location>
        <begin position="28"/>
        <end position="60"/>
    </location>
</feature>
<name>A0A9P7RA26_9PEZI</name>
<keyword evidence="3" id="KW-1185">Reference proteome</keyword>
<comment type="caution">
    <text evidence="2">The sequence shown here is derived from an EMBL/GenBank/DDBJ whole genome shotgun (WGS) entry which is preliminary data.</text>
</comment>
<dbReference type="Proteomes" id="UP000699042">
    <property type="component" value="Unassembled WGS sequence"/>
</dbReference>